<sequence>MIEVVDTRLVAKVTGRESINETDRRYGVHGTDLGIMWDDDRGRTLVAFGDTYGEGWCGNGAGPREADWRYNFLAFADDRDLATGLRLSSVVTRPDGHARQILDRGSSRREETVIPCSGVSIDGKHYLQYMSVRGWEGPVGWWTNYGGIAVSHDGGYTWDKPADARWVNRRRHDNPFQLGAFAREGDYLYLLGVPNGRWGDACLARVAPTDVLNRRAYEYWTGATWYPRDEFRAVPVMRGPIGELSVLYSVYFGRWLAVHLNETLAALVLRTAEHLTGPWSEPVVLVSGKDYPALYGGFLHPASADGPDIHYTMSQWGPYNVFLMHSRLTRSPGGTS</sequence>
<keyword evidence="3" id="KW-1185">Reference proteome</keyword>
<gene>
    <name evidence="2" type="ORF">CLV40_102268</name>
</gene>
<accession>A0A2S6GYP1</accession>
<proteinExistence type="predicted"/>
<dbReference type="RefSeq" id="WP_104477253.1">
    <property type="nucleotide sequence ID" value="NZ_CP154825.1"/>
</dbReference>
<dbReference type="InterPro" id="IPR025442">
    <property type="entry name" value="DUF4185"/>
</dbReference>
<dbReference type="EMBL" id="PTIX01000002">
    <property type="protein sequence ID" value="PPK70355.1"/>
    <property type="molecule type" value="Genomic_DNA"/>
</dbReference>
<dbReference type="Proteomes" id="UP000239203">
    <property type="component" value="Unassembled WGS sequence"/>
</dbReference>
<dbReference type="Pfam" id="PF13810">
    <property type="entry name" value="DUF4185"/>
    <property type="match status" value="1"/>
</dbReference>
<dbReference type="AlphaFoldDB" id="A0A2S6GYP1"/>
<organism evidence="2 3">
    <name type="scientific">Actinokineospora auranticolor</name>
    <dbReference type="NCBI Taxonomy" id="155976"/>
    <lineage>
        <taxon>Bacteria</taxon>
        <taxon>Bacillati</taxon>
        <taxon>Actinomycetota</taxon>
        <taxon>Actinomycetes</taxon>
        <taxon>Pseudonocardiales</taxon>
        <taxon>Pseudonocardiaceae</taxon>
        <taxon>Actinokineospora</taxon>
    </lineage>
</organism>
<comment type="caution">
    <text evidence="2">The sequence shown here is derived from an EMBL/GenBank/DDBJ whole genome shotgun (WGS) entry which is preliminary data.</text>
</comment>
<name>A0A2S6GYP1_9PSEU</name>
<reference evidence="2 3" key="1">
    <citation type="submission" date="2018-02" db="EMBL/GenBank/DDBJ databases">
        <title>Genomic Encyclopedia of Archaeal and Bacterial Type Strains, Phase II (KMG-II): from individual species to whole genera.</title>
        <authorList>
            <person name="Goeker M."/>
        </authorList>
    </citation>
    <scope>NUCLEOTIDE SEQUENCE [LARGE SCALE GENOMIC DNA]</scope>
    <source>
        <strain evidence="2 3">YU 961-1</strain>
    </source>
</reference>
<evidence type="ECO:0000313" key="3">
    <source>
        <dbReference type="Proteomes" id="UP000239203"/>
    </source>
</evidence>
<dbReference type="OrthoDB" id="284233at2"/>
<evidence type="ECO:0000259" key="1">
    <source>
        <dbReference type="Pfam" id="PF13810"/>
    </source>
</evidence>
<feature type="domain" description="DUF4185" evidence="1">
    <location>
        <begin position="18"/>
        <end position="325"/>
    </location>
</feature>
<protein>
    <submittedName>
        <fullName evidence="2">Uncharacterized protein DUF4185</fullName>
    </submittedName>
</protein>
<evidence type="ECO:0000313" key="2">
    <source>
        <dbReference type="EMBL" id="PPK70355.1"/>
    </source>
</evidence>